<keyword evidence="1" id="KW-0812">Transmembrane</keyword>
<organism evidence="2 3">
    <name type="scientific">Araneus ventricosus</name>
    <name type="common">Orbweaver spider</name>
    <name type="synonym">Epeira ventricosa</name>
    <dbReference type="NCBI Taxonomy" id="182803"/>
    <lineage>
        <taxon>Eukaryota</taxon>
        <taxon>Metazoa</taxon>
        <taxon>Ecdysozoa</taxon>
        <taxon>Arthropoda</taxon>
        <taxon>Chelicerata</taxon>
        <taxon>Arachnida</taxon>
        <taxon>Araneae</taxon>
        <taxon>Araneomorphae</taxon>
        <taxon>Entelegynae</taxon>
        <taxon>Araneoidea</taxon>
        <taxon>Araneidae</taxon>
        <taxon>Araneus</taxon>
    </lineage>
</organism>
<keyword evidence="1" id="KW-1133">Transmembrane helix</keyword>
<comment type="caution">
    <text evidence="2">The sequence shown here is derived from an EMBL/GenBank/DDBJ whole genome shotgun (WGS) entry which is preliminary data.</text>
</comment>
<dbReference type="EMBL" id="BGPR01000010">
    <property type="protein sequence ID" value="GBL76638.1"/>
    <property type="molecule type" value="Genomic_DNA"/>
</dbReference>
<gene>
    <name evidence="2" type="ORF">AVEN_53348_1</name>
</gene>
<reference evidence="2 3" key="1">
    <citation type="journal article" date="2019" name="Sci. Rep.">
        <title>Orb-weaving spider Araneus ventricosus genome elucidates the spidroin gene catalogue.</title>
        <authorList>
            <person name="Kono N."/>
            <person name="Nakamura H."/>
            <person name="Ohtoshi R."/>
            <person name="Moran D.A.P."/>
            <person name="Shinohara A."/>
            <person name="Yoshida Y."/>
            <person name="Fujiwara M."/>
            <person name="Mori M."/>
            <person name="Tomita M."/>
            <person name="Arakawa K."/>
        </authorList>
    </citation>
    <scope>NUCLEOTIDE SEQUENCE [LARGE SCALE GENOMIC DNA]</scope>
</reference>
<name>A0A4Y2AA49_ARAVE</name>
<protein>
    <submittedName>
        <fullName evidence="2">Uncharacterized protein</fullName>
    </submittedName>
</protein>
<proteinExistence type="predicted"/>
<dbReference type="Proteomes" id="UP000499080">
    <property type="component" value="Unassembled WGS sequence"/>
</dbReference>
<dbReference type="AlphaFoldDB" id="A0A4Y2AA49"/>
<feature type="transmembrane region" description="Helical" evidence="1">
    <location>
        <begin position="115"/>
        <end position="135"/>
    </location>
</feature>
<keyword evidence="3" id="KW-1185">Reference proteome</keyword>
<evidence type="ECO:0000256" key="1">
    <source>
        <dbReference type="SAM" id="Phobius"/>
    </source>
</evidence>
<keyword evidence="1" id="KW-0472">Membrane</keyword>
<accession>A0A4Y2AA49</accession>
<evidence type="ECO:0000313" key="2">
    <source>
        <dbReference type="EMBL" id="GBL76638.1"/>
    </source>
</evidence>
<evidence type="ECO:0000313" key="3">
    <source>
        <dbReference type="Proteomes" id="UP000499080"/>
    </source>
</evidence>
<sequence>MQPHLHLLIMEQKDSQGPSSLVDATFLENDIILHLLKDYLPRSKSILRINCPGCPIFFSRDEIEVPIVEGFDLNRLWHGVKTDVDLFEQDHEDFILTQVLNGIPALFQEYYRQRICYSFTLLAVWELAMLYIPWWNMC</sequence>